<evidence type="ECO:0000256" key="3">
    <source>
        <dbReference type="ARBA" id="ARBA00022801"/>
    </source>
</evidence>
<evidence type="ECO:0000313" key="7">
    <source>
        <dbReference type="EMBL" id="KAK8771941.1"/>
    </source>
</evidence>
<gene>
    <name evidence="7" type="ORF">V5799_024816</name>
</gene>
<organism evidence="7 8">
    <name type="scientific">Amblyomma americanum</name>
    <name type="common">Lone star tick</name>
    <dbReference type="NCBI Taxonomy" id="6943"/>
    <lineage>
        <taxon>Eukaryota</taxon>
        <taxon>Metazoa</taxon>
        <taxon>Ecdysozoa</taxon>
        <taxon>Arthropoda</taxon>
        <taxon>Chelicerata</taxon>
        <taxon>Arachnida</taxon>
        <taxon>Acari</taxon>
        <taxon>Parasitiformes</taxon>
        <taxon>Ixodida</taxon>
        <taxon>Ixodoidea</taxon>
        <taxon>Ixodidae</taxon>
        <taxon>Amblyomminae</taxon>
        <taxon>Amblyomma</taxon>
    </lineage>
</organism>
<dbReference type="GO" id="GO:0006581">
    <property type="term" value="P:acetylcholine catabolic process"/>
    <property type="evidence" value="ECO:0007669"/>
    <property type="project" value="TreeGrafter"/>
</dbReference>
<evidence type="ECO:0000256" key="1">
    <source>
        <dbReference type="ARBA" id="ARBA00005964"/>
    </source>
</evidence>
<evidence type="ECO:0000259" key="6">
    <source>
        <dbReference type="Pfam" id="PF00135"/>
    </source>
</evidence>
<comment type="caution">
    <text evidence="7">The sequence shown here is derived from an EMBL/GenBank/DDBJ whole genome shotgun (WGS) entry which is preliminary data.</text>
</comment>
<dbReference type="SUPFAM" id="SSF53474">
    <property type="entry name" value="alpha/beta-Hydrolases"/>
    <property type="match status" value="1"/>
</dbReference>
<keyword evidence="2" id="KW-0719">Serine esterase</keyword>
<name>A0AAQ4EAZ9_AMBAM</name>
<dbReference type="GO" id="GO:0019695">
    <property type="term" value="P:choline metabolic process"/>
    <property type="evidence" value="ECO:0007669"/>
    <property type="project" value="TreeGrafter"/>
</dbReference>
<reference evidence="7 8" key="1">
    <citation type="journal article" date="2023" name="Arcadia Sci">
        <title>De novo assembly of a long-read Amblyomma americanum tick genome.</title>
        <authorList>
            <person name="Chou S."/>
            <person name="Poskanzer K.E."/>
            <person name="Rollins M."/>
            <person name="Thuy-Boun P.S."/>
        </authorList>
    </citation>
    <scope>NUCLEOTIDE SEQUENCE [LARGE SCALE GENOMIC DNA]</scope>
    <source>
        <strain evidence="7">F_SG_1</strain>
        <tissue evidence="7">Salivary glands</tissue>
    </source>
</reference>
<evidence type="ECO:0000256" key="4">
    <source>
        <dbReference type="ARBA" id="ARBA00023180"/>
    </source>
</evidence>
<evidence type="ECO:0000256" key="5">
    <source>
        <dbReference type="SAM" id="SignalP"/>
    </source>
</evidence>
<sequence length="497" mass="54136">MVASAVFLFVFLTTKRAGTGHHHDDPPASGAARRIAVVLPRIRETPHVEVRLADRIYSGHVLAVGNRKVHAFLGVPYAQPPLGSLRFRKPVPLGPPRPLGDLVMARSKRFPCPQNQPWNMRSVPSLDVNVTEDCLHLNVWAPADSSRERRAVVVFLHGGGFQIGSNDREANDGSLLSAEGDVVVVAPNYRLNAFGFLNGHVPDAPGNMGLHDVILALRWVHQNIVHFGGSPGNITLVGRDAGAVLAGYVMVSPVVRGLVRRYILLSGSPFWILPDNRGAASVQNLKALAKRLKCNQSENVFDAIRCLSRVNIYSFIDMVDLSQFSMYPSDQDQVLPFPMPAGLINAATYGAEDVLLGNEASIGESLVAPFLTMSLEGVLKRSLRSFGSTFLKKYGCKDAAEAMKAYDVYGAANKSVAFADLVADFVVRCPLQFLADELARRGRRVFYFVLKSNPAWTGIMDQSLFLGQPLGDSSAPPDLVALSKNVIYTWSTFTKTG</sequence>
<keyword evidence="4" id="KW-0325">Glycoprotein</keyword>
<dbReference type="Proteomes" id="UP001321473">
    <property type="component" value="Unassembled WGS sequence"/>
</dbReference>
<proteinExistence type="inferred from homology"/>
<keyword evidence="3" id="KW-0378">Hydrolase</keyword>
<protein>
    <recommendedName>
        <fullName evidence="6">Carboxylesterase type B domain-containing protein</fullName>
    </recommendedName>
</protein>
<keyword evidence="8" id="KW-1185">Reference proteome</keyword>
<dbReference type="GO" id="GO:0005886">
    <property type="term" value="C:plasma membrane"/>
    <property type="evidence" value="ECO:0007669"/>
    <property type="project" value="TreeGrafter"/>
</dbReference>
<accession>A0AAQ4EAZ9</accession>
<dbReference type="Pfam" id="PF00135">
    <property type="entry name" value="COesterase"/>
    <property type="match status" value="1"/>
</dbReference>
<dbReference type="InterPro" id="IPR029058">
    <property type="entry name" value="AB_hydrolase_fold"/>
</dbReference>
<feature type="domain" description="Carboxylesterase type B" evidence="6">
    <location>
        <begin position="60"/>
        <end position="497"/>
    </location>
</feature>
<evidence type="ECO:0000313" key="8">
    <source>
        <dbReference type="Proteomes" id="UP001321473"/>
    </source>
</evidence>
<keyword evidence="5" id="KW-0732">Signal</keyword>
<feature type="signal peptide" evidence="5">
    <location>
        <begin position="1"/>
        <end position="20"/>
    </location>
</feature>
<dbReference type="InterPro" id="IPR050654">
    <property type="entry name" value="AChE-related_enzymes"/>
</dbReference>
<feature type="chain" id="PRO_5043003048" description="Carboxylesterase type B domain-containing protein" evidence="5">
    <location>
        <begin position="21"/>
        <end position="497"/>
    </location>
</feature>
<comment type="similarity">
    <text evidence="1">Belongs to the type-B carboxylesterase/lipase family.</text>
</comment>
<dbReference type="EMBL" id="JARKHS020019070">
    <property type="protein sequence ID" value="KAK8771941.1"/>
    <property type="molecule type" value="Genomic_DNA"/>
</dbReference>
<dbReference type="PANTHER" id="PTHR43918:SF4">
    <property type="entry name" value="CARBOXYLIC ESTER HYDROLASE"/>
    <property type="match status" value="1"/>
</dbReference>
<dbReference type="GO" id="GO:0003990">
    <property type="term" value="F:acetylcholinesterase activity"/>
    <property type="evidence" value="ECO:0007669"/>
    <property type="project" value="TreeGrafter"/>
</dbReference>
<dbReference type="AlphaFoldDB" id="A0AAQ4EAZ9"/>
<dbReference type="PANTHER" id="PTHR43918">
    <property type="entry name" value="ACETYLCHOLINESTERASE"/>
    <property type="match status" value="1"/>
</dbReference>
<evidence type="ECO:0000256" key="2">
    <source>
        <dbReference type="ARBA" id="ARBA00022487"/>
    </source>
</evidence>
<dbReference type="Gene3D" id="3.40.50.1820">
    <property type="entry name" value="alpha/beta hydrolase"/>
    <property type="match status" value="1"/>
</dbReference>
<dbReference type="InterPro" id="IPR002018">
    <property type="entry name" value="CarbesteraseB"/>
</dbReference>
<dbReference type="GO" id="GO:0005615">
    <property type="term" value="C:extracellular space"/>
    <property type="evidence" value="ECO:0007669"/>
    <property type="project" value="TreeGrafter"/>
</dbReference>